<dbReference type="CDD" id="cd01392">
    <property type="entry name" value="HTH_LacI"/>
    <property type="match status" value="1"/>
</dbReference>
<evidence type="ECO:0000313" key="5">
    <source>
        <dbReference type="EMBL" id="MCS5734802.1"/>
    </source>
</evidence>
<name>A0ABT2H4F5_9MICO</name>
<protein>
    <submittedName>
        <fullName evidence="5">LacI family transcriptional regulator</fullName>
    </submittedName>
</protein>
<evidence type="ECO:0000256" key="1">
    <source>
        <dbReference type="ARBA" id="ARBA00023015"/>
    </source>
</evidence>
<feature type="domain" description="HTH lacI-type" evidence="4">
    <location>
        <begin position="3"/>
        <end position="57"/>
    </location>
</feature>
<dbReference type="SMART" id="SM00354">
    <property type="entry name" value="HTH_LACI"/>
    <property type="match status" value="1"/>
</dbReference>
<dbReference type="InterPro" id="IPR028082">
    <property type="entry name" value="Peripla_BP_I"/>
</dbReference>
<organism evidence="5 6">
    <name type="scientific">Herbiconiux daphne</name>
    <dbReference type="NCBI Taxonomy" id="2970914"/>
    <lineage>
        <taxon>Bacteria</taxon>
        <taxon>Bacillati</taxon>
        <taxon>Actinomycetota</taxon>
        <taxon>Actinomycetes</taxon>
        <taxon>Micrococcales</taxon>
        <taxon>Microbacteriaceae</taxon>
        <taxon>Herbiconiux</taxon>
    </lineage>
</organism>
<dbReference type="PROSITE" id="PS00356">
    <property type="entry name" value="HTH_LACI_1"/>
    <property type="match status" value="1"/>
</dbReference>
<evidence type="ECO:0000313" key="6">
    <source>
        <dbReference type="Proteomes" id="UP001165586"/>
    </source>
</evidence>
<dbReference type="CDD" id="cd06267">
    <property type="entry name" value="PBP1_LacI_sugar_binding-like"/>
    <property type="match status" value="1"/>
</dbReference>
<dbReference type="InterPro" id="IPR000843">
    <property type="entry name" value="HTH_LacI"/>
</dbReference>
<dbReference type="SUPFAM" id="SSF53822">
    <property type="entry name" value="Periplasmic binding protein-like I"/>
    <property type="match status" value="1"/>
</dbReference>
<keyword evidence="3" id="KW-0804">Transcription</keyword>
<dbReference type="InterPro" id="IPR010982">
    <property type="entry name" value="Lambda_DNA-bd_dom_sf"/>
</dbReference>
<comment type="caution">
    <text evidence="5">The sequence shown here is derived from an EMBL/GenBank/DDBJ whole genome shotgun (WGS) entry which is preliminary data.</text>
</comment>
<dbReference type="PANTHER" id="PTHR30146">
    <property type="entry name" value="LACI-RELATED TRANSCRIPTIONAL REPRESSOR"/>
    <property type="match status" value="1"/>
</dbReference>
<dbReference type="Pfam" id="PF13377">
    <property type="entry name" value="Peripla_BP_3"/>
    <property type="match status" value="1"/>
</dbReference>
<keyword evidence="2" id="KW-0238">DNA-binding</keyword>
<dbReference type="Pfam" id="PF00356">
    <property type="entry name" value="LacI"/>
    <property type="match status" value="1"/>
</dbReference>
<sequence length="335" mass="35157">MTVTLREVAAAAGVSIKTVSNVINGYAHISARTREAVEKAVADLGYQPNLSARGLRSGRTGAIGLVIPDLKNPYFAELAGSVMRAASQHGLAVFVEQTGGDRAQELAVLASPRMRMADGILFSVTGLDQADAATVAFPVTTVLLGERIFGAGADHVTMKNVEAARAATEHLIELGRSRIVALGARPHEVSGSAGLRLRGYREALEAAGIPFRDELVVDATPWHRADGARAVRELLAAGTGFDAVFAFNDTLAFGAMRALGDAGLGVPRDVAIIGFDDVDEARYSMPALTSIDPGRDEIAETAVRLLAARIGGDSTEPFVLHEAAFRIVTRESTGG</sequence>
<proteinExistence type="predicted"/>
<evidence type="ECO:0000256" key="3">
    <source>
        <dbReference type="ARBA" id="ARBA00023163"/>
    </source>
</evidence>
<dbReference type="PROSITE" id="PS50932">
    <property type="entry name" value="HTH_LACI_2"/>
    <property type="match status" value="1"/>
</dbReference>
<gene>
    <name evidence="5" type="ORF">N1032_13745</name>
</gene>
<keyword evidence="1" id="KW-0805">Transcription regulation</keyword>
<dbReference type="EMBL" id="JANLCJ010000005">
    <property type="protein sequence ID" value="MCS5734802.1"/>
    <property type="molecule type" value="Genomic_DNA"/>
</dbReference>
<reference evidence="5" key="1">
    <citation type="submission" date="2022-08" db="EMBL/GenBank/DDBJ databases">
        <authorList>
            <person name="Deng Y."/>
            <person name="Han X.-F."/>
            <person name="Zhang Y.-Q."/>
        </authorList>
    </citation>
    <scope>NUCLEOTIDE SEQUENCE</scope>
    <source>
        <strain evidence="5">CPCC 203386</strain>
    </source>
</reference>
<dbReference type="Proteomes" id="UP001165586">
    <property type="component" value="Unassembled WGS sequence"/>
</dbReference>
<keyword evidence="6" id="KW-1185">Reference proteome</keyword>
<evidence type="ECO:0000259" key="4">
    <source>
        <dbReference type="PROSITE" id="PS50932"/>
    </source>
</evidence>
<accession>A0ABT2H4F5</accession>
<dbReference type="PANTHER" id="PTHR30146:SF109">
    <property type="entry name" value="HTH-TYPE TRANSCRIPTIONAL REGULATOR GALS"/>
    <property type="match status" value="1"/>
</dbReference>
<dbReference type="InterPro" id="IPR046335">
    <property type="entry name" value="LacI/GalR-like_sensor"/>
</dbReference>
<dbReference type="Gene3D" id="1.10.260.40">
    <property type="entry name" value="lambda repressor-like DNA-binding domains"/>
    <property type="match status" value="1"/>
</dbReference>
<dbReference type="SUPFAM" id="SSF47413">
    <property type="entry name" value="lambda repressor-like DNA-binding domains"/>
    <property type="match status" value="1"/>
</dbReference>
<dbReference type="RefSeq" id="WP_259539697.1">
    <property type="nucleotide sequence ID" value="NZ_JANLCJ010000005.1"/>
</dbReference>
<evidence type="ECO:0000256" key="2">
    <source>
        <dbReference type="ARBA" id="ARBA00023125"/>
    </source>
</evidence>
<dbReference type="Gene3D" id="3.40.50.2300">
    <property type="match status" value="2"/>
</dbReference>